<dbReference type="GO" id="GO:0006388">
    <property type="term" value="P:tRNA splicing, via endonucleolytic cleavage and ligation"/>
    <property type="evidence" value="ECO:0007669"/>
    <property type="project" value="InterPro"/>
</dbReference>
<keyword evidence="6" id="KW-1185">Reference proteome</keyword>
<dbReference type="InterPro" id="IPR036167">
    <property type="entry name" value="tRNA_intron_Endo_cat-like_sf"/>
</dbReference>
<feature type="region of interest" description="Disordered" evidence="4">
    <location>
        <begin position="520"/>
        <end position="592"/>
    </location>
</feature>
<dbReference type="InterPro" id="IPR006677">
    <property type="entry name" value="tRNA_intron_Endonuc_cat-like"/>
</dbReference>
<comment type="caution">
    <text evidence="5">The sequence shown here is derived from an EMBL/GenBank/DDBJ whole genome shotgun (WGS) entry which is preliminary data.</text>
</comment>
<evidence type="ECO:0000313" key="5">
    <source>
        <dbReference type="EMBL" id="KAE8302249.1"/>
    </source>
</evidence>
<evidence type="ECO:0000256" key="2">
    <source>
        <dbReference type="ARBA" id="ARBA00012573"/>
    </source>
</evidence>
<dbReference type="CDD" id="cd22363">
    <property type="entry name" value="tRNA-intron_lyase_C"/>
    <property type="match status" value="1"/>
</dbReference>
<dbReference type="AlphaFoldDB" id="D3KHK3"/>
<dbReference type="SUPFAM" id="SSF53032">
    <property type="entry name" value="tRNA-intron endonuclease catalytic domain-like"/>
    <property type="match status" value="1"/>
</dbReference>
<dbReference type="GO" id="GO:0003676">
    <property type="term" value="F:nucleic acid binding"/>
    <property type="evidence" value="ECO:0007669"/>
    <property type="project" value="InterPro"/>
</dbReference>
<dbReference type="VEuPathDB" id="GiardiaDB:GL50803_11716"/>
<evidence type="ECO:0000256" key="4">
    <source>
        <dbReference type="SAM" id="MobiDB-lite"/>
    </source>
</evidence>
<evidence type="ECO:0000313" key="6">
    <source>
        <dbReference type="Proteomes" id="UP000001548"/>
    </source>
</evidence>
<dbReference type="OMA" id="REINRST"/>
<protein>
    <recommendedName>
        <fullName evidence="2">tRNA-intron lyase</fullName>
        <ecNumber evidence="2">4.6.1.16</ecNumber>
    </recommendedName>
</protein>
<feature type="compositionally biased region" description="Acidic residues" evidence="4">
    <location>
        <begin position="552"/>
        <end position="564"/>
    </location>
</feature>
<gene>
    <name evidence="5" type="ORF">GL50803_0011716</name>
</gene>
<accession>D3KHK3</accession>
<evidence type="ECO:0000256" key="3">
    <source>
        <dbReference type="ARBA" id="ARBA00034031"/>
    </source>
</evidence>
<dbReference type="EC" id="4.6.1.16" evidence="2"/>
<dbReference type="Proteomes" id="UP000001548">
    <property type="component" value="Unassembled WGS sequence"/>
</dbReference>
<name>D3KHK3_GIAIC</name>
<dbReference type="EMBL" id="AACB03000004">
    <property type="protein sequence ID" value="KAE8302249.1"/>
    <property type="molecule type" value="Genomic_DNA"/>
</dbReference>
<reference evidence="5 6" key="1">
    <citation type="journal article" date="2007" name="Science">
        <title>Genomic minimalism in the early diverging intestinal parasite Giardia lamblia.</title>
        <authorList>
            <person name="Morrison H.G."/>
            <person name="McArthur A.G."/>
            <person name="Gillin F.D."/>
            <person name="Aley S.B."/>
            <person name="Adam R.D."/>
            <person name="Olsen G.J."/>
            <person name="Best A.A."/>
            <person name="Cande W.Z."/>
            <person name="Chen F."/>
            <person name="Cipriano M.J."/>
            <person name="Davids B.J."/>
            <person name="Dawson S.C."/>
            <person name="Elmendorf H.G."/>
            <person name="Hehl A.B."/>
            <person name="Holder M.E."/>
            <person name="Huse S.M."/>
            <person name="Kim U.U."/>
            <person name="Lasek-Nesselquist E."/>
            <person name="Manning G."/>
            <person name="Nigam A."/>
            <person name="Nixon J.E."/>
            <person name="Palm D."/>
            <person name="Passamaneck N.E."/>
            <person name="Prabhu A."/>
            <person name="Reich C.I."/>
            <person name="Reiner D.S."/>
            <person name="Samuelson J."/>
            <person name="Svard S.G."/>
            <person name="Sogin M.L."/>
        </authorList>
    </citation>
    <scope>NUCLEOTIDE SEQUENCE [LARGE SCALE GENOMIC DNA]</scope>
    <source>
        <strain evidence="5 6">WB C6</strain>
    </source>
</reference>
<dbReference type="GO" id="GO:0000213">
    <property type="term" value="F:tRNA-intron lyase activity"/>
    <property type="evidence" value="ECO:0007669"/>
    <property type="project" value="UniProtKB-EC"/>
</dbReference>
<dbReference type="GO" id="GO:0005634">
    <property type="term" value="C:nucleus"/>
    <property type="evidence" value="ECO:0007669"/>
    <property type="project" value="UniProtKB-ARBA"/>
</dbReference>
<dbReference type="Pfam" id="PF01974">
    <property type="entry name" value="tRNA_int_endo"/>
    <property type="match status" value="1"/>
</dbReference>
<dbReference type="HOGENOM" id="CLU_374486_0_0_1"/>
<evidence type="ECO:0000256" key="1">
    <source>
        <dbReference type="ARBA" id="ARBA00008078"/>
    </source>
</evidence>
<comment type="catalytic activity">
    <reaction evidence="3">
        <text>pretRNA = a 3'-half-tRNA molecule with a 5'-OH end + a 5'-half-tRNA molecule with a 2',3'-cyclic phosphate end + an intron with a 2',3'-cyclic phosphate and a 5'-hydroxyl terminus.</text>
        <dbReference type="EC" id="4.6.1.16"/>
    </reaction>
</comment>
<sequence>MTFSHNLWFTSNITLQSNQKPYKVSEGVYRVDSEYLRMHEARDPAYIGELLQKAVYREPSVKPLIMHATYQVLVYSGYMVMDGSGYCCDYVVYQPNQDHSLTCVHVLPSPVISVHSLVQYVRRAQSVKKVTCLAFCSPNRQDCAQTVAPAPTDADTVSPPSFFIAPHMRTNIPIKSIKRTEAANTFEISADYGSFFLRFLFIEHVSKRVHKAKVTTDAVIRIDNGKTILRSSSRNDSTYYQSPDGVVSFGSQCATVLPMHYIDPVSIGEDVAYHNSVHEYYRVIREINRSTHTFPRCLHTITCAEPNSFYRWLEQRELARLTPKSHSDLLRGVIVEDALEAYDRGLGYTPQPNCLPSNLIEQFRGYILYKYLCSGSVWSYPSGVKLEWAATQDTGQRGSDSNMMLTSAAAGTLREIAKSMVVSEVLSLGVPRMEIAGYVSAQKTLHVHCCAPSCNLLFSTCPAHLFDRQSSSQTLYKDLCPLSKHILTHFPTFPTWRPFCCIHCIGALLEASRGSMNQPAFPIDESDMVSHAKSTLGGPIQEDMGTNQNITDDQDRDINGDDENSSPSSSAEPTETRRKRGPKSLVYRGDSSKNEARMPMIPEAAVYLESLADAPRTKGGQLVDVDFIKFYFSTIAEYTLHLQLHGIITHKGHFSRLGEEELLTTWRSGMSLSQHYIPYLCPVCHFSNTDYDSVLEHLLLHPTCSALLESPEAILSQLAIKNYKTHKKKLFISRRAEKNADS</sequence>
<dbReference type="Gene3D" id="3.40.1350.10">
    <property type="match status" value="1"/>
</dbReference>
<comment type="similarity">
    <text evidence="1">Belongs to the tRNA-intron endonuclease family.</text>
</comment>
<organism evidence="5 6">
    <name type="scientific">Giardia intestinalis (strain ATCC 50803 / WB clone C6)</name>
    <name type="common">Giardia lamblia</name>
    <dbReference type="NCBI Taxonomy" id="184922"/>
    <lineage>
        <taxon>Eukaryota</taxon>
        <taxon>Metamonada</taxon>
        <taxon>Diplomonadida</taxon>
        <taxon>Hexamitidae</taxon>
        <taxon>Giardiinae</taxon>
        <taxon>Giardia</taxon>
    </lineage>
</organism>
<dbReference type="InterPro" id="IPR011856">
    <property type="entry name" value="tRNA_endonuc-like_dom_sf"/>
</dbReference>
<proteinExistence type="inferred from homology"/>